<dbReference type="Proteomes" id="UP001500840">
    <property type="component" value="Unassembled WGS sequence"/>
</dbReference>
<dbReference type="EMBL" id="BAABGA010000107">
    <property type="protein sequence ID" value="GAA4469435.1"/>
    <property type="molecule type" value="Genomic_DNA"/>
</dbReference>
<gene>
    <name evidence="3" type="ORF">GCM10023156_61450</name>
</gene>
<dbReference type="SUPFAM" id="SSF56059">
    <property type="entry name" value="Glutathione synthetase ATP-binding domain-like"/>
    <property type="match status" value="1"/>
</dbReference>
<evidence type="ECO:0000313" key="4">
    <source>
        <dbReference type="Proteomes" id="UP001500840"/>
    </source>
</evidence>
<comment type="caution">
    <text evidence="3">The sequence shown here is derived from an EMBL/GenBank/DDBJ whole genome shotgun (WGS) entry which is preliminary data.</text>
</comment>
<reference evidence="4" key="1">
    <citation type="journal article" date="2019" name="Int. J. Syst. Evol. Microbiol.">
        <title>The Global Catalogue of Microorganisms (GCM) 10K type strain sequencing project: providing services to taxonomists for standard genome sequencing and annotation.</title>
        <authorList>
            <consortium name="The Broad Institute Genomics Platform"/>
            <consortium name="The Broad Institute Genome Sequencing Center for Infectious Disease"/>
            <person name="Wu L."/>
            <person name="Ma J."/>
        </authorList>
    </citation>
    <scope>NUCLEOTIDE SEQUENCE [LARGE SCALE GENOMIC DNA]</scope>
    <source>
        <strain evidence="4">JCM 17759</strain>
    </source>
</reference>
<evidence type="ECO:0000256" key="1">
    <source>
        <dbReference type="PROSITE-ProRule" id="PRU00409"/>
    </source>
</evidence>
<sequence length="301" mass="33365">MERLASAVGMKFPRTLPSDDASRRHVSERITSTGERWLCKDVSSSGGIHVRWVSDQQSTPLRQHSNSICYQQWIAGKRFGASYLSDGNESVMLGVCRSLHTRKHPFPFVYGGSLGPVSLTRQQTETLGRLGDTLVAMTALTGLFGIDVIVDAQENLWLLEINPRWTASSELIERDLIRRSILQQHESLIGSACKCQVPKICGEWRSPSLAELKRRLSHNNQVINPFVKKVVFARETGTLDRDALSQAETNGITCYDLPDHGAPITKGHPLCSLIGSTQSLCQGTSNMRLRNSVRLAQAAIR</sequence>
<name>A0ABP8NQI0_9BACT</name>
<organism evidence="3 4">
    <name type="scientific">Novipirellula rosea</name>
    <dbReference type="NCBI Taxonomy" id="1031540"/>
    <lineage>
        <taxon>Bacteria</taxon>
        <taxon>Pseudomonadati</taxon>
        <taxon>Planctomycetota</taxon>
        <taxon>Planctomycetia</taxon>
        <taxon>Pirellulales</taxon>
        <taxon>Pirellulaceae</taxon>
        <taxon>Novipirellula</taxon>
    </lineage>
</organism>
<evidence type="ECO:0000259" key="2">
    <source>
        <dbReference type="PROSITE" id="PS50975"/>
    </source>
</evidence>
<dbReference type="InterPro" id="IPR003806">
    <property type="entry name" value="ATP-grasp_PylC-type"/>
</dbReference>
<keyword evidence="1" id="KW-0547">Nucleotide-binding</keyword>
<dbReference type="Pfam" id="PF02655">
    <property type="entry name" value="ATP-grasp_3"/>
    <property type="match status" value="1"/>
</dbReference>
<dbReference type="InterPro" id="IPR011761">
    <property type="entry name" value="ATP-grasp"/>
</dbReference>
<dbReference type="PROSITE" id="PS50975">
    <property type="entry name" value="ATP_GRASP"/>
    <property type="match status" value="1"/>
</dbReference>
<keyword evidence="1" id="KW-0067">ATP-binding</keyword>
<keyword evidence="4" id="KW-1185">Reference proteome</keyword>
<accession>A0ABP8NQI0</accession>
<feature type="domain" description="ATP-grasp" evidence="2">
    <location>
        <begin position="2"/>
        <end position="190"/>
    </location>
</feature>
<proteinExistence type="predicted"/>
<dbReference type="Gene3D" id="3.30.470.20">
    <property type="entry name" value="ATP-grasp fold, B domain"/>
    <property type="match status" value="1"/>
</dbReference>
<evidence type="ECO:0000313" key="3">
    <source>
        <dbReference type="EMBL" id="GAA4469435.1"/>
    </source>
</evidence>
<protein>
    <recommendedName>
        <fullName evidence="2">ATP-grasp domain-containing protein</fullName>
    </recommendedName>
</protein>